<dbReference type="InterPro" id="IPR000626">
    <property type="entry name" value="Ubiquitin-like_dom"/>
</dbReference>
<dbReference type="PROSITE" id="PS50053">
    <property type="entry name" value="UBIQUITIN_2"/>
    <property type="match status" value="1"/>
</dbReference>
<evidence type="ECO:0000313" key="5">
    <source>
        <dbReference type="EMBL" id="CAF3746305.1"/>
    </source>
</evidence>
<dbReference type="Proteomes" id="UP000681722">
    <property type="component" value="Unassembled WGS sequence"/>
</dbReference>
<dbReference type="Gene3D" id="3.10.20.90">
    <property type="entry name" value="Phosphatidylinositol 3-kinase Catalytic Subunit, Chain A, domain 1"/>
    <property type="match status" value="1"/>
</dbReference>
<reference evidence="3" key="1">
    <citation type="submission" date="2021-02" db="EMBL/GenBank/DDBJ databases">
        <authorList>
            <person name="Nowell W R."/>
        </authorList>
    </citation>
    <scope>NUCLEOTIDE SEQUENCE</scope>
</reference>
<evidence type="ECO:0000313" key="3">
    <source>
        <dbReference type="EMBL" id="CAF0973394.1"/>
    </source>
</evidence>
<proteinExistence type="predicted"/>
<name>A0A814EX80_9BILA</name>
<dbReference type="OrthoDB" id="9994687at2759"/>
<dbReference type="Proteomes" id="UP000682733">
    <property type="component" value="Unassembled WGS sequence"/>
</dbReference>
<evidence type="ECO:0000313" key="2">
    <source>
        <dbReference type="EMBL" id="CAF0840189.1"/>
    </source>
</evidence>
<dbReference type="Proteomes" id="UP000677228">
    <property type="component" value="Unassembled WGS sequence"/>
</dbReference>
<organism evidence="3 6">
    <name type="scientific">Didymodactylos carnosus</name>
    <dbReference type="NCBI Taxonomy" id="1234261"/>
    <lineage>
        <taxon>Eukaryota</taxon>
        <taxon>Metazoa</taxon>
        <taxon>Spiralia</taxon>
        <taxon>Gnathifera</taxon>
        <taxon>Rotifera</taxon>
        <taxon>Eurotatoria</taxon>
        <taxon>Bdelloidea</taxon>
        <taxon>Philodinida</taxon>
        <taxon>Philodinidae</taxon>
        <taxon>Didymodactylos</taxon>
    </lineage>
</organism>
<dbReference type="AlphaFoldDB" id="A0A814EX80"/>
<dbReference type="CDD" id="cd17039">
    <property type="entry name" value="Ubl_ubiquitin_like"/>
    <property type="match status" value="1"/>
</dbReference>
<dbReference type="InterPro" id="IPR029071">
    <property type="entry name" value="Ubiquitin-like_domsf"/>
</dbReference>
<feature type="domain" description="Ubiquitin-like" evidence="1">
    <location>
        <begin position="1"/>
        <end position="81"/>
    </location>
</feature>
<evidence type="ECO:0000259" key="1">
    <source>
        <dbReference type="PROSITE" id="PS50053"/>
    </source>
</evidence>
<dbReference type="SUPFAM" id="SSF54236">
    <property type="entry name" value="Ubiquitin-like"/>
    <property type="match status" value="1"/>
</dbReference>
<evidence type="ECO:0000313" key="4">
    <source>
        <dbReference type="EMBL" id="CAF3625118.1"/>
    </source>
</evidence>
<dbReference type="EMBL" id="CAJOBA010002006">
    <property type="protein sequence ID" value="CAF3625118.1"/>
    <property type="molecule type" value="Genomic_DNA"/>
</dbReference>
<sequence>MKIHIKTSTGTGRTYSFDVELSATVQWLKQLLHEKTGNNEDLQTVCLTFNGELLEDDEKTLLDYGIQADSRLQLVDLSVSGRGDLGFMELEFVDVSNSTGLKQTQWSKTAPRWRVCPPGLCLEGTCTNHQCEAHNLRVIVPIGYKKFDILVDADETTIKCPLCKQYVEPKTCSFNNCWWRYKGIKQDEVGKGKPPKKCSSDWKRAGNAHHYFDEQTSEMIIWKQLILEAVKDKPLH</sequence>
<gene>
    <name evidence="3" type="ORF">GPM918_LOCUS12357</name>
    <name evidence="2" type="ORF">OVA965_LOCUS6602</name>
    <name evidence="5" type="ORF">SRO942_LOCUS12358</name>
    <name evidence="4" type="ORF">TMI583_LOCUS6598</name>
</gene>
<keyword evidence="6" id="KW-1185">Reference proteome</keyword>
<protein>
    <recommendedName>
        <fullName evidence="1">Ubiquitin-like domain-containing protein</fullName>
    </recommendedName>
</protein>
<dbReference type="EMBL" id="CAJOBC010002692">
    <property type="protein sequence ID" value="CAF3746305.1"/>
    <property type="molecule type" value="Genomic_DNA"/>
</dbReference>
<dbReference type="Pfam" id="PF00240">
    <property type="entry name" value="ubiquitin"/>
    <property type="match status" value="1"/>
</dbReference>
<accession>A0A814EX80</accession>
<evidence type="ECO:0000313" key="6">
    <source>
        <dbReference type="Proteomes" id="UP000663829"/>
    </source>
</evidence>
<dbReference type="SMART" id="SM00213">
    <property type="entry name" value="UBQ"/>
    <property type="match status" value="1"/>
</dbReference>
<dbReference type="Proteomes" id="UP000663829">
    <property type="component" value="Unassembled WGS sequence"/>
</dbReference>
<dbReference type="EMBL" id="CAJNOK010002006">
    <property type="protein sequence ID" value="CAF0840189.1"/>
    <property type="molecule type" value="Genomic_DNA"/>
</dbReference>
<comment type="caution">
    <text evidence="3">The sequence shown here is derived from an EMBL/GenBank/DDBJ whole genome shotgun (WGS) entry which is preliminary data.</text>
</comment>
<dbReference type="EMBL" id="CAJNOQ010002692">
    <property type="protein sequence ID" value="CAF0973394.1"/>
    <property type="molecule type" value="Genomic_DNA"/>
</dbReference>